<feature type="transmembrane region" description="Helical" evidence="6">
    <location>
        <begin position="272"/>
        <end position="291"/>
    </location>
</feature>
<accession>A0A8T2TC69</accession>
<evidence type="ECO:0000256" key="1">
    <source>
        <dbReference type="ARBA" id="ARBA00004141"/>
    </source>
</evidence>
<feature type="transmembrane region" description="Helical" evidence="6">
    <location>
        <begin position="376"/>
        <end position="401"/>
    </location>
</feature>
<organism evidence="7 8">
    <name type="scientific">Ceratopteris richardii</name>
    <name type="common">Triangle waterfern</name>
    <dbReference type="NCBI Taxonomy" id="49495"/>
    <lineage>
        <taxon>Eukaryota</taxon>
        <taxon>Viridiplantae</taxon>
        <taxon>Streptophyta</taxon>
        <taxon>Embryophyta</taxon>
        <taxon>Tracheophyta</taxon>
        <taxon>Polypodiopsida</taxon>
        <taxon>Polypodiidae</taxon>
        <taxon>Polypodiales</taxon>
        <taxon>Pteridineae</taxon>
        <taxon>Pteridaceae</taxon>
        <taxon>Parkerioideae</taxon>
        <taxon>Ceratopteris</taxon>
    </lineage>
</organism>
<dbReference type="InterPro" id="IPR011937">
    <property type="entry name" value="DHNA_phytyltransferase_MenA"/>
</dbReference>
<feature type="transmembrane region" description="Helical" evidence="6">
    <location>
        <begin position="236"/>
        <end position="260"/>
    </location>
</feature>
<evidence type="ECO:0000313" key="7">
    <source>
        <dbReference type="EMBL" id="KAH7416519.1"/>
    </source>
</evidence>
<evidence type="ECO:0000256" key="3">
    <source>
        <dbReference type="ARBA" id="ARBA00022692"/>
    </source>
</evidence>
<keyword evidence="3 6" id="KW-0812">Transmembrane</keyword>
<evidence type="ECO:0000313" key="8">
    <source>
        <dbReference type="Proteomes" id="UP000825935"/>
    </source>
</evidence>
<keyword evidence="2" id="KW-0808">Transferase</keyword>
<proteinExistence type="inferred from homology"/>
<comment type="caution">
    <text evidence="7">The sequence shown here is derived from an EMBL/GenBank/DDBJ whole genome shotgun (WGS) entry which is preliminary data.</text>
</comment>
<feature type="transmembrane region" description="Helical" evidence="6">
    <location>
        <begin position="139"/>
        <end position="159"/>
    </location>
</feature>
<dbReference type="InterPro" id="IPR026046">
    <property type="entry name" value="UBIAD1"/>
</dbReference>
<dbReference type="NCBIfam" id="TIGR02235">
    <property type="entry name" value="menA_cyano-plnt"/>
    <property type="match status" value="1"/>
</dbReference>
<dbReference type="OrthoDB" id="5263at2759"/>
<dbReference type="Proteomes" id="UP000825935">
    <property type="component" value="Chromosome 14"/>
</dbReference>
<evidence type="ECO:0000256" key="5">
    <source>
        <dbReference type="ARBA" id="ARBA00023136"/>
    </source>
</evidence>
<dbReference type="InterPro" id="IPR000537">
    <property type="entry name" value="UbiA_prenyltransferase"/>
</dbReference>
<evidence type="ECO:0000256" key="4">
    <source>
        <dbReference type="ARBA" id="ARBA00022989"/>
    </source>
</evidence>
<keyword evidence="4 6" id="KW-1133">Transmembrane helix</keyword>
<sequence>MVPRVADVFSTSSTIVRNSVHDGLASAYASAFIALPHTYCNRPPRFSPTHFQSIKRSSAIRVRSCFQDNSPPSLRVKEFSGPSLPEDSELGGELREEKKTQLSQGTLIWRAIKLPIYSVALVPLSVGSAAAFYQTHIFHAEKFAILLGSAVLVIAWLNLSNDAYDAETGVDRGKQESVVNIVGSKQGVLVSAYACLILGVCGLLWVAWQTQNIQMFVLQAAAIACGYVYQCPPFRLSYFGLGEPLCFFAFGPLSTLAFYLSQQTYRSLPVNGTIMGAATLVGITTTLILFCSHFHQIEGDRSVGKLSPLVRLGTEKGKEVVRLSVIGVYLLAFGLATLKFLPYPCAVFIGMTLPLGKLIIDYVMENHENKEKIFFAKYFCVRLHAAVGAALSLGFILAAQITL</sequence>
<dbReference type="PANTHER" id="PTHR13929">
    <property type="entry name" value="1,4-DIHYDROXY-2-NAPHTHOATE OCTAPRENYLTRANSFERASE"/>
    <property type="match status" value="1"/>
</dbReference>
<feature type="transmembrane region" description="Helical" evidence="6">
    <location>
        <begin position="320"/>
        <end position="340"/>
    </location>
</feature>
<evidence type="ECO:0000256" key="6">
    <source>
        <dbReference type="SAM" id="Phobius"/>
    </source>
</evidence>
<dbReference type="OMA" id="RGFFMCK"/>
<feature type="transmembrane region" description="Helical" evidence="6">
    <location>
        <begin position="114"/>
        <end position="133"/>
    </location>
</feature>
<dbReference type="AlphaFoldDB" id="A0A8T2TC69"/>
<dbReference type="Pfam" id="PF01040">
    <property type="entry name" value="UbiA"/>
    <property type="match status" value="1"/>
</dbReference>
<dbReference type="GO" id="GO:0004659">
    <property type="term" value="F:prenyltransferase activity"/>
    <property type="evidence" value="ECO:0007669"/>
    <property type="project" value="InterPro"/>
</dbReference>
<comment type="subcellular location">
    <subcellularLocation>
        <location evidence="1">Membrane</location>
        <topology evidence="1">Multi-pass membrane protein</topology>
    </subcellularLocation>
</comment>
<reference evidence="7" key="1">
    <citation type="submission" date="2021-08" db="EMBL/GenBank/DDBJ databases">
        <title>WGS assembly of Ceratopteris richardii.</title>
        <authorList>
            <person name="Marchant D.B."/>
            <person name="Chen G."/>
            <person name="Jenkins J."/>
            <person name="Shu S."/>
            <person name="Leebens-Mack J."/>
            <person name="Grimwood J."/>
            <person name="Schmutz J."/>
            <person name="Soltis P."/>
            <person name="Soltis D."/>
            <person name="Chen Z.-H."/>
        </authorList>
    </citation>
    <scope>NUCLEOTIDE SEQUENCE</scope>
    <source>
        <strain evidence="7">Whitten #5841</strain>
        <tissue evidence="7">Leaf</tissue>
    </source>
</reference>
<evidence type="ECO:0000256" key="2">
    <source>
        <dbReference type="ARBA" id="ARBA00022679"/>
    </source>
</evidence>
<feature type="transmembrane region" description="Helical" evidence="6">
    <location>
        <begin position="187"/>
        <end position="207"/>
    </location>
</feature>
<gene>
    <name evidence="7" type="ORF">KP509_14G095300</name>
</gene>
<name>A0A8T2TC69_CERRI</name>
<dbReference type="CDD" id="cd13962">
    <property type="entry name" value="PT_UbiA_UBIAD1"/>
    <property type="match status" value="1"/>
</dbReference>
<dbReference type="HAMAP" id="MF_01938">
    <property type="entry name" value="MenA_2"/>
    <property type="match status" value="1"/>
</dbReference>
<dbReference type="PANTHER" id="PTHR13929:SF0">
    <property type="entry name" value="UBIA PRENYLTRANSFERASE DOMAIN-CONTAINING PROTEIN 1"/>
    <property type="match status" value="1"/>
</dbReference>
<dbReference type="EMBL" id="CM035419">
    <property type="protein sequence ID" value="KAH7416519.1"/>
    <property type="molecule type" value="Genomic_DNA"/>
</dbReference>
<protein>
    <submittedName>
        <fullName evidence="7">Uncharacterized protein</fullName>
    </submittedName>
</protein>
<dbReference type="GO" id="GO:0042372">
    <property type="term" value="P:phylloquinone biosynthetic process"/>
    <property type="evidence" value="ECO:0007669"/>
    <property type="project" value="InterPro"/>
</dbReference>
<keyword evidence="5 6" id="KW-0472">Membrane</keyword>
<keyword evidence="8" id="KW-1185">Reference proteome</keyword>
<dbReference type="EMBL" id="CM035419">
    <property type="protein sequence ID" value="KAH7416520.1"/>
    <property type="molecule type" value="Genomic_DNA"/>
</dbReference>
<dbReference type="GO" id="GO:0016020">
    <property type="term" value="C:membrane"/>
    <property type="evidence" value="ECO:0007669"/>
    <property type="project" value="UniProtKB-SubCell"/>
</dbReference>